<dbReference type="InterPro" id="IPR025959">
    <property type="entry name" value="Winged_HTH_dom"/>
</dbReference>
<dbReference type="EMBL" id="MFSY01000049">
    <property type="protein sequence ID" value="OGI46334.1"/>
    <property type="molecule type" value="Genomic_DNA"/>
</dbReference>
<protein>
    <recommendedName>
        <fullName evidence="1">Winged helix-turn helix domain-containing protein</fullName>
    </recommendedName>
</protein>
<dbReference type="Pfam" id="PF13384">
    <property type="entry name" value="HTH_23"/>
    <property type="match status" value="1"/>
</dbReference>
<organism evidence="2 3">
    <name type="scientific">Candidatus Muproteobacteria bacterium RIFCSPHIGHO2_01_FULL_65_16</name>
    <dbReference type="NCBI Taxonomy" id="1817764"/>
    <lineage>
        <taxon>Bacteria</taxon>
        <taxon>Pseudomonadati</taxon>
        <taxon>Pseudomonadota</taxon>
        <taxon>Candidatus Muproteobacteria</taxon>
    </lineage>
</organism>
<dbReference type="InterPro" id="IPR047655">
    <property type="entry name" value="Transpos_IS630-like"/>
</dbReference>
<dbReference type="NCBIfam" id="NF033545">
    <property type="entry name" value="transpos_IS630"/>
    <property type="match status" value="1"/>
</dbReference>
<evidence type="ECO:0000313" key="3">
    <source>
        <dbReference type="Proteomes" id="UP000179360"/>
    </source>
</evidence>
<comment type="caution">
    <text evidence="2">The sequence shown here is derived from an EMBL/GenBank/DDBJ whole genome shotgun (WGS) entry which is preliminary data.</text>
</comment>
<accession>A0A1F6TMG7</accession>
<evidence type="ECO:0000313" key="2">
    <source>
        <dbReference type="EMBL" id="OGI46334.1"/>
    </source>
</evidence>
<name>A0A1F6TMG7_9PROT</name>
<dbReference type="SUPFAM" id="SSF46689">
    <property type="entry name" value="Homeodomain-like"/>
    <property type="match status" value="1"/>
</dbReference>
<dbReference type="AlphaFoldDB" id="A0A1F6TMG7"/>
<proteinExistence type="predicted"/>
<sequence>MRPAGSPEELQRRRERAIALLKEGIAPVDVASRVGVDRRSVRRWKAAHRRAGATGIEARPAPGRPCALVAKHKRRLEQLLLKGARDCGFPTELWTCARVARLIRDRFGVDYHVDHVGRVLHALGWSPQTPRRRALERDEAAIARWVKEDWPRVKKTPRAAGRHSSS</sequence>
<dbReference type="InterPro" id="IPR009057">
    <property type="entry name" value="Homeodomain-like_sf"/>
</dbReference>
<dbReference type="STRING" id="1817764.A2637_05655"/>
<evidence type="ECO:0000259" key="1">
    <source>
        <dbReference type="Pfam" id="PF13592"/>
    </source>
</evidence>
<gene>
    <name evidence="2" type="ORF">A2637_05655</name>
</gene>
<feature type="domain" description="Winged helix-turn helix" evidence="1">
    <location>
        <begin position="91"/>
        <end position="148"/>
    </location>
</feature>
<dbReference type="Proteomes" id="UP000179360">
    <property type="component" value="Unassembled WGS sequence"/>
</dbReference>
<dbReference type="Pfam" id="PF13592">
    <property type="entry name" value="HTH_33"/>
    <property type="match status" value="1"/>
</dbReference>
<reference evidence="2 3" key="1">
    <citation type="journal article" date="2016" name="Nat. Commun.">
        <title>Thousands of microbial genomes shed light on interconnected biogeochemical processes in an aquifer system.</title>
        <authorList>
            <person name="Anantharaman K."/>
            <person name="Brown C.T."/>
            <person name="Hug L.A."/>
            <person name="Sharon I."/>
            <person name="Castelle C.J."/>
            <person name="Probst A.J."/>
            <person name="Thomas B.C."/>
            <person name="Singh A."/>
            <person name="Wilkins M.J."/>
            <person name="Karaoz U."/>
            <person name="Brodie E.L."/>
            <person name="Williams K.H."/>
            <person name="Hubbard S.S."/>
            <person name="Banfield J.F."/>
        </authorList>
    </citation>
    <scope>NUCLEOTIDE SEQUENCE [LARGE SCALE GENOMIC DNA]</scope>
</reference>